<dbReference type="AlphaFoldDB" id="A0AAU6WDX0"/>
<gene>
    <name evidence="1" type="ORF">QMQ05_15475</name>
</gene>
<evidence type="ECO:0000313" key="1">
    <source>
        <dbReference type="EMBL" id="XAO45719.1"/>
    </source>
</evidence>
<accession>A0AAU6WDX0</accession>
<protein>
    <recommendedName>
        <fullName evidence="3">AMP-dependent synthetase/ligase domain-containing protein</fullName>
    </recommendedName>
</protein>
<proteinExistence type="predicted"/>
<dbReference type="RefSeq" id="WP_345471466.1">
    <property type="nucleotide sequence ID" value="NZ_CP125942.1"/>
</dbReference>
<dbReference type="Proteomes" id="UP001486888">
    <property type="component" value="Chromosome"/>
</dbReference>
<dbReference type="KEGG" id="gey:QMQ05_15475"/>
<evidence type="ECO:0008006" key="3">
    <source>
        <dbReference type="Google" id="ProtNLM"/>
    </source>
</evidence>
<evidence type="ECO:0000313" key="2">
    <source>
        <dbReference type="Proteomes" id="UP001486888"/>
    </source>
</evidence>
<keyword evidence="2" id="KW-1185">Reference proteome</keyword>
<dbReference type="EMBL" id="CP125942">
    <property type="protein sequence ID" value="XAO45719.1"/>
    <property type="molecule type" value="Genomic_DNA"/>
</dbReference>
<reference evidence="1 2" key="1">
    <citation type="submission" date="2023-05" db="EMBL/GenBank/DDBJ databases">
        <title>Glutamicibacter sp. B1, complete genome.</title>
        <authorList>
            <person name="Long Y.H."/>
            <person name="Fang T."/>
            <person name="Li X.Y."/>
        </authorList>
    </citation>
    <scope>NUCLEOTIDE SEQUENCE [LARGE SCALE GENOMIC DNA]</scope>
    <source>
        <strain evidence="1 2">B1</strain>
    </source>
</reference>
<name>A0AAU6WDX0_9MICC</name>
<organism evidence="1 2">
    <name type="scientific">Glutamicibacter ectropisis</name>
    <dbReference type="NCBI Taxonomy" id="3046593"/>
    <lineage>
        <taxon>Bacteria</taxon>
        <taxon>Bacillati</taxon>
        <taxon>Actinomycetota</taxon>
        <taxon>Actinomycetes</taxon>
        <taxon>Micrococcales</taxon>
        <taxon>Micrococcaceae</taxon>
        <taxon>Glutamicibacter</taxon>
    </lineage>
</organism>
<sequence>MQEREVSTMPGRIARTQTAVRVADFLATREGKSHLASFGWAPGMPIVMTRPSEPLHDVMAMVSVHGRAALVAMLDPRSEELRMLHITTPQSALRVVAPSVAFTTIGAFFDRVASATIAEFRVKFWQHTAVAHVIPSCPAMHSSGAASNRYQLPSRPALATAGVQ</sequence>